<comment type="caution">
    <text evidence="2">The sequence shown here is derived from an EMBL/GenBank/DDBJ whole genome shotgun (WGS) entry which is preliminary data.</text>
</comment>
<dbReference type="SUPFAM" id="SSF46955">
    <property type="entry name" value="Putative DNA-binding domain"/>
    <property type="match status" value="1"/>
</dbReference>
<dbReference type="SMART" id="SM00422">
    <property type="entry name" value="HTH_MERR"/>
    <property type="match status" value="1"/>
</dbReference>
<name>A0AAE3GZV5_9BACT</name>
<evidence type="ECO:0000313" key="3">
    <source>
        <dbReference type="Proteomes" id="UP001204144"/>
    </source>
</evidence>
<evidence type="ECO:0000259" key="1">
    <source>
        <dbReference type="SMART" id="SM00422"/>
    </source>
</evidence>
<dbReference type="GO" id="GO:0003677">
    <property type="term" value="F:DNA binding"/>
    <property type="evidence" value="ECO:0007669"/>
    <property type="project" value="InterPro"/>
</dbReference>
<dbReference type="InterPro" id="IPR009061">
    <property type="entry name" value="DNA-bd_dom_put_sf"/>
</dbReference>
<dbReference type="Gene3D" id="1.10.1660.10">
    <property type="match status" value="1"/>
</dbReference>
<dbReference type="InterPro" id="IPR000551">
    <property type="entry name" value="MerR-type_HTH_dom"/>
</dbReference>
<reference evidence="2 3" key="1">
    <citation type="submission" date="2018-11" db="EMBL/GenBank/DDBJ databases">
        <title>Novel bacteria species description.</title>
        <authorList>
            <person name="Han J.-H."/>
        </authorList>
    </citation>
    <scope>NUCLEOTIDE SEQUENCE [LARGE SCALE GENOMIC DNA]</scope>
    <source>
        <strain evidence="2 3">KCTC23259</strain>
    </source>
</reference>
<evidence type="ECO:0000313" key="2">
    <source>
        <dbReference type="EMBL" id="MCP9761461.1"/>
    </source>
</evidence>
<feature type="domain" description="HTH merR-type" evidence="1">
    <location>
        <begin position="5"/>
        <end position="73"/>
    </location>
</feature>
<dbReference type="AlphaFoldDB" id="A0AAE3GZV5"/>
<dbReference type="EMBL" id="RJUF01000001">
    <property type="protein sequence ID" value="MCP9761461.1"/>
    <property type="molecule type" value="Genomic_DNA"/>
</dbReference>
<protein>
    <submittedName>
        <fullName evidence="2">MerR family transcriptional regulator</fullName>
    </submittedName>
</protein>
<proteinExistence type="predicted"/>
<organism evidence="2 3">
    <name type="scientific">Lacihabitans soyangensis</name>
    <dbReference type="NCBI Taxonomy" id="869394"/>
    <lineage>
        <taxon>Bacteria</taxon>
        <taxon>Pseudomonadati</taxon>
        <taxon>Bacteroidota</taxon>
        <taxon>Cytophagia</taxon>
        <taxon>Cytophagales</taxon>
        <taxon>Leadbetterellaceae</taxon>
        <taxon>Lacihabitans</taxon>
    </lineage>
</organism>
<sequence>MKLFFSTDEVAQQLEIPVTTVDFYVRTFRMNILKVGKNRKFSHSDIEKLQKIVDLIHKEGFTIDGAKEKLKTKEVKESVNEEVVSRLKEIRKTLEYIKVGLEK</sequence>
<accession>A0AAE3GZV5</accession>
<gene>
    <name evidence="2" type="ORF">EGI31_00730</name>
</gene>
<keyword evidence="3" id="KW-1185">Reference proteome</keyword>
<dbReference type="GO" id="GO:0006355">
    <property type="term" value="P:regulation of DNA-templated transcription"/>
    <property type="evidence" value="ECO:0007669"/>
    <property type="project" value="InterPro"/>
</dbReference>
<dbReference type="RefSeq" id="WP_255035197.1">
    <property type="nucleotide sequence ID" value="NZ_RJUF01000001.1"/>
</dbReference>
<dbReference type="Proteomes" id="UP001204144">
    <property type="component" value="Unassembled WGS sequence"/>
</dbReference>
<dbReference type="Pfam" id="PF13411">
    <property type="entry name" value="MerR_1"/>
    <property type="match status" value="1"/>
</dbReference>